<proteinExistence type="predicted"/>
<evidence type="ECO:0000313" key="2">
    <source>
        <dbReference type="Proteomes" id="UP000003835"/>
    </source>
</evidence>
<protein>
    <submittedName>
        <fullName evidence="1">Uncharacterized protein</fullName>
    </submittedName>
</protein>
<gene>
    <name evidence="1" type="ORF">MC7420_820</name>
</gene>
<organism evidence="1 2">
    <name type="scientific">Coleofasciculus chthonoplastes PCC 7420</name>
    <dbReference type="NCBI Taxonomy" id="118168"/>
    <lineage>
        <taxon>Bacteria</taxon>
        <taxon>Bacillati</taxon>
        <taxon>Cyanobacteriota</taxon>
        <taxon>Cyanophyceae</taxon>
        <taxon>Coleofasciculales</taxon>
        <taxon>Coleofasciculaceae</taxon>
        <taxon>Coleofasciculus</taxon>
    </lineage>
</organism>
<dbReference type="AlphaFoldDB" id="B4VTB0"/>
<keyword evidence="2" id="KW-1185">Reference proteome</keyword>
<accession>B4VTB0</accession>
<evidence type="ECO:0000313" key="1">
    <source>
        <dbReference type="EMBL" id="EDX74946.1"/>
    </source>
</evidence>
<name>B4VTB0_9CYAN</name>
<reference evidence="1 2" key="1">
    <citation type="submission" date="2008-07" db="EMBL/GenBank/DDBJ databases">
        <authorList>
            <person name="Tandeau de Marsac N."/>
            <person name="Ferriera S."/>
            <person name="Johnson J."/>
            <person name="Kravitz S."/>
            <person name="Beeson K."/>
            <person name="Sutton G."/>
            <person name="Rogers Y.-H."/>
            <person name="Friedman R."/>
            <person name="Frazier M."/>
            <person name="Venter J.C."/>
        </authorList>
    </citation>
    <scope>NUCLEOTIDE SEQUENCE [LARGE SCALE GENOMIC DNA]</scope>
    <source>
        <strain evidence="1 2">PCC 7420</strain>
    </source>
</reference>
<sequence length="43" mass="4488">MGRLGGSLTIVKGFVANWQGEEGEARTLSGGRPDTIELTGIVN</sequence>
<dbReference type="Proteomes" id="UP000003835">
    <property type="component" value="Unassembled WGS sequence"/>
</dbReference>
<dbReference type="EMBL" id="DS989851">
    <property type="protein sequence ID" value="EDX74946.1"/>
    <property type="molecule type" value="Genomic_DNA"/>
</dbReference>
<dbReference type="HOGENOM" id="CLU_3232140_0_0_3"/>